<dbReference type="InterPro" id="IPR052609">
    <property type="entry name" value="Ribosome_Biogenesis_Reg"/>
</dbReference>
<organism evidence="3 4">
    <name type="scientific">Pisolithus tinctorius Marx 270</name>
    <dbReference type="NCBI Taxonomy" id="870435"/>
    <lineage>
        <taxon>Eukaryota</taxon>
        <taxon>Fungi</taxon>
        <taxon>Dikarya</taxon>
        <taxon>Basidiomycota</taxon>
        <taxon>Agaricomycotina</taxon>
        <taxon>Agaricomycetes</taxon>
        <taxon>Agaricomycetidae</taxon>
        <taxon>Boletales</taxon>
        <taxon>Sclerodermatineae</taxon>
        <taxon>Pisolithaceae</taxon>
        <taxon>Pisolithus</taxon>
    </lineage>
</organism>
<evidence type="ECO:0000313" key="3">
    <source>
        <dbReference type="EMBL" id="KIO03282.1"/>
    </source>
</evidence>
<dbReference type="STRING" id="870435.A0A0C3K115"/>
<dbReference type="Proteomes" id="UP000054217">
    <property type="component" value="Unassembled WGS sequence"/>
</dbReference>
<protein>
    <recommendedName>
        <fullName evidence="2">Nucleolar 27S pre-rRNA processing Urb2/Npa2 C-terminal domain-containing protein</fullName>
    </recommendedName>
</protein>
<feature type="region of interest" description="Disordered" evidence="1">
    <location>
        <begin position="636"/>
        <end position="671"/>
    </location>
</feature>
<dbReference type="PANTHER" id="PTHR15682">
    <property type="entry name" value="UNHEALTHY RIBOSOME BIOGENESIS PROTEIN 2 HOMOLOG"/>
    <property type="match status" value="1"/>
</dbReference>
<reference evidence="4" key="2">
    <citation type="submission" date="2015-01" db="EMBL/GenBank/DDBJ databases">
        <title>Evolutionary Origins and Diversification of the Mycorrhizal Mutualists.</title>
        <authorList>
            <consortium name="DOE Joint Genome Institute"/>
            <consortium name="Mycorrhizal Genomics Consortium"/>
            <person name="Kohler A."/>
            <person name="Kuo A."/>
            <person name="Nagy L.G."/>
            <person name="Floudas D."/>
            <person name="Copeland A."/>
            <person name="Barry K.W."/>
            <person name="Cichocki N."/>
            <person name="Veneault-Fourrey C."/>
            <person name="LaButti K."/>
            <person name="Lindquist E.A."/>
            <person name="Lipzen A."/>
            <person name="Lundell T."/>
            <person name="Morin E."/>
            <person name="Murat C."/>
            <person name="Riley R."/>
            <person name="Ohm R."/>
            <person name="Sun H."/>
            <person name="Tunlid A."/>
            <person name="Henrissat B."/>
            <person name="Grigoriev I.V."/>
            <person name="Hibbett D.S."/>
            <person name="Martin F."/>
        </authorList>
    </citation>
    <scope>NUCLEOTIDE SEQUENCE [LARGE SCALE GENOMIC DNA]</scope>
    <source>
        <strain evidence="4">Marx 270</strain>
    </source>
</reference>
<feature type="compositionally biased region" description="Basic and acidic residues" evidence="1">
    <location>
        <begin position="564"/>
        <end position="576"/>
    </location>
</feature>
<feature type="region of interest" description="Disordered" evidence="1">
    <location>
        <begin position="546"/>
        <end position="576"/>
    </location>
</feature>
<dbReference type="SUPFAM" id="SSF48371">
    <property type="entry name" value="ARM repeat"/>
    <property type="match status" value="1"/>
</dbReference>
<dbReference type="OrthoDB" id="160374at2759"/>
<evidence type="ECO:0000313" key="4">
    <source>
        <dbReference type="Proteomes" id="UP000054217"/>
    </source>
</evidence>
<feature type="domain" description="Nucleolar 27S pre-rRNA processing Urb2/Npa2 C-terminal" evidence="2">
    <location>
        <begin position="1334"/>
        <end position="1567"/>
    </location>
</feature>
<evidence type="ECO:0000256" key="1">
    <source>
        <dbReference type="SAM" id="MobiDB-lite"/>
    </source>
</evidence>
<keyword evidence="4" id="KW-1185">Reference proteome</keyword>
<dbReference type="InterPro" id="IPR016024">
    <property type="entry name" value="ARM-type_fold"/>
</dbReference>
<dbReference type="PANTHER" id="PTHR15682:SF2">
    <property type="entry name" value="UNHEALTHY RIBOSOME BIOGENESIS PROTEIN 2 HOMOLOG"/>
    <property type="match status" value="1"/>
</dbReference>
<feature type="region of interest" description="Disordered" evidence="1">
    <location>
        <begin position="946"/>
        <end position="971"/>
    </location>
</feature>
<dbReference type="Pfam" id="PF10441">
    <property type="entry name" value="Urb2"/>
    <property type="match status" value="1"/>
</dbReference>
<dbReference type="EMBL" id="KN831977">
    <property type="protein sequence ID" value="KIO03282.1"/>
    <property type="molecule type" value="Genomic_DNA"/>
</dbReference>
<evidence type="ECO:0000259" key="2">
    <source>
        <dbReference type="Pfam" id="PF10441"/>
    </source>
</evidence>
<gene>
    <name evidence="3" type="ORF">M404DRAFT_1001556</name>
</gene>
<reference evidence="3 4" key="1">
    <citation type="submission" date="2014-04" db="EMBL/GenBank/DDBJ databases">
        <authorList>
            <consortium name="DOE Joint Genome Institute"/>
            <person name="Kuo A."/>
            <person name="Kohler A."/>
            <person name="Costa M.D."/>
            <person name="Nagy L.G."/>
            <person name="Floudas D."/>
            <person name="Copeland A."/>
            <person name="Barry K.W."/>
            <person name="Cichocki N."/>
            <person name="Veneault-Fourrey C."/>
            <person name="LaButti K."/>
            <person name="Lindquist E.A."/>
            <person name="Lipzen A."/>
            <person name="Lundell T."/>
            <person name="Morin E."/>
            <person name="Murat C."/>
            <person name="Sun H."/>
            <person name="Tunlid A."/>
            <person name="Henrissat B."/>
            <person name="Grigoriev I.V."/>
            <person name="Hibbett D.S."/>
            <person name="Martin F."/>
            <person name="Nordberg H.P."/>
            <person name="Cantor M.N."/>
            <person name="Hua S.X."/>
        </authorList>
    </citation>
    <scope>NUCLEOTIDE SEQUENCE [LARGE SCALE GENOMIC DNA]</scope>
    <source>
        <strain evidence="3 4">Marx 270</strain>
    </source>
</reference>
<dbReference type="HOGENOM" id="CLU_002353_0_0_1"/>
<feature type="compositionally biased region" description="Basic and acidic residues" evidence="1">
    <location>
        <begin position="950"/>
        <end position="964"/>
    </location>
</feature>
<sequence length="1568" mass="172750">MHTRFTIHALVRLLKAPTDPPSPDGPFKIDIANDVWSDTSFGAVKTAEVLVEWLLASLARDGRSSISNPKYWLLLQQTLSSSVSSARPWRSWLLPLIYRNNLAGIVKELISLSHVPDVDLGGVYAPARVVLATLWPWAEKRAGMDALMECLTAVLGVSVPWNDDLAWICIMVVESYREALGKFGNKKKLYTIFLSTHMLHWTRALSPFIASQSLNAQPSQEDPSSKTPKQLHDTLYYAGIETLFSVEGLRQPLDTLLDALSRVCTDHHGLSLLPFLFAARLCAVNRHRTTLFPSSSGSASPALAVREAVRADAMEVWESCWKVLLRDTVTVDSGPQRTDAWMALVGILDVIEKERLYTPHTTVGSGNRNTVPGRDAESALIEARELALVTVERAGQVCNSNDVSVVTLAIDVLDVLVRVEYELIGSETRRLLGAIVSLARPLSMRTADAIERLLSDLLEYHTKTRTVHIYILTLLTALSSLSLPESVSSQSLPIPPHDVMFSPLRTHLSLLARALRMALTPVQSVELGPAVLEELTRVWKAYTAERGPSRRGGKRRKTDEGEEISAKGHDDDDGTLRSKCHSLAVGFAYVARVSGAVLASLPPYAYVPDTQNQRVPWDEVGKLGWDIAWECMRHGRGESQEVAPQREDERKRKRRKKRQRERERQGPDMQGLDDVVASAALRCLYDVRARLIRVASAPMPVTLGPSDVLGSDEIEELLGVAGDDGTFAELVLEIVRTLFAQVSQTRGSQHAQAGVITKTSIDILTRHFSPQSRWCGSSAALTRENLGVALLYVLADRWIGVIDAAAPEEVLQRFICLLLTIRLELPFGTTNELHGQLGSHHDISPRDILLLVLRNAQFWELPNMRGAFLSFALKQTSLLSSSCFLPGSTGTNGLDKLELLRASEVYTLLMYVPPEYFTRASRMELVKRAVGGDVAICSVLQVVSGGGTADRSDRKHLGKGKDMVDSPQKSDAGYEMDMVEEDDSGVRMLRELCVHHLTVFRAFLYRMGQFTNALDCTTSRAYVEHLLQSPSKLAMSPDALTKETSNLVSFHLFTLLRAQNSEASAAVASILSSLVAAQPFSDTLSQGLWQHVLTRSVVFRLIECLREHHSPGSLATVVVSALRTLYESFTPIFVPDEGQSRTSGALALSDHVEARSYALSFGRWLGIDITGSVAPIGIKLATGVMRSPLRGPSLPVGADRATMCPRVLALLFEELRCFPNISDSAYLETIAALYSIHGTEMEVRDALDMQVTKATAELSVDGFARLLSVIGEGIEDPWLPVGQCKSLIHLSTILLHDTPQGTLKVVQVFVTRCLDAFNDQPHLYGGSTELKEHYLELIAKHCSDRPAAVRSADLGNIWSLLCKILSGSTDHDTATSFATFHCIVSIAGSLIRLRRDIVIHTLPHLAFVLHRLLLIIRRMRPQLGAKQSKLVAGTLPSWISPSQPLGIAESRALSRLLTSLTVKTVPHTHTTQHTAIAAETQKAESLAKPFAKHVGHVLLAYIDSMNNPLCILTPDIRRELEPGLFSLCEMLGEYNRDALMVSALDSGGKTLMKSLWREYEKQRYVGKG</sequence>
<name>A0A0C3K115_PISTI</name>
<proteinExistence type="predicted"/>
<dbReference type="InParanoid" id="A0A0C3K115"/>
<feature type="compositionally biased region" description="Basic and acidic residues" evidence="1">
    <location>
        <begin position="636"/>
        <end position="650"/>
    </location>
</feature>
<dbReference type="GO" id="GO:0042254">
    <property type="term" value="P:ribosome biogenesis"/>
    <property type="evidence" value="ECO:0007669"/>
    <property type="project" value="TreeGrafter"/>
</dbReference>
<accession>A0A0C3K115</accession>
<dbReference type="InterPro" id="IPR018849">
    <property type="entry name" value="Urb2/Npa2_C"/>
</dbReference>
<dbReference type="GO" id="GO:0005730">
    <property type="term" value="C:nucleolus"/>
    <property type="evidence" value="ECO:0007669"/>
    <property type="project" value="TreeGrafter"/>
</dbReference>